<sequence>MKVQNLVKYFAVSPIGHYGPVSGDMAILAAMFLQGDLLQGVFVSSLMTAGSLQVLSSVLASIDDDFLPKDGKSERSETLGNMGDMANDNDLSLDRANQSKKGHTPKV</sequence>
<dbReference type="Proteomes" id="UP001055955">
    <property type="component" value="Chromosome"/>
</dbReference>
<accession>A0ABY5DKY6</accession>
<reference evidence="2 3" key="1">
    <citation type="journal article" date="2022" name="Nat. Microbiol.">
        <title>The microbiome of a bacterivorous marine choanoflagellate contains a resource-demanding obligate bacterial associate.</title>
        <authorList>
            <person name="Needham D.M."/>
            <person name="Poirier C."/>
            <person name="Bachy C."/>
            <person name="George E.E."/>
            <person name="Wilken S."/>
            <person name="Yung C.C.M."/>
            <person name="Limardo A.J."/>
            <person name="Morando M."/>
            <person name="Sudek L."/>
            <person name="Malmstrom R.R."/>
            <person name="Keeling P.J."/>
            <person name="Santoro A.E."/>
            <person name="Worden A.Z."/>
        </authorList>
    </citation>
    <scope>NUCLEOTIDE SEQUENCE [LARGE SCALE GENOMIC DNA]</scope>
    <source>
        <strain evidence="2 3">Comchoano-1</strain>
    </source>
</reference>
<dbReference type="EMBL" id="CP092900">
    <property type="protein sequence ID" value="UTC24476.1"/>
    <property type="molecule type" value="Genomic_DNA"/>
</dbReference>
<evidence type="ECO:0000313" key="2">
    <source>
        <dbReference type="EMBL" id="UTC24476.1"/>
    </source>
</evidence>
<proteinExistence type="predicted"/>
<dbReference type="RefSeq" id="WP_258568260.1">
    <property type="nucleotide sequence ID" value="NZ_CP092900.1"/>
</dbReference>
<evidence type="ECO:0000313" key="3">
    <source>
        <dbReference type="Proteomes" id="UP001055955"/>
    </source>
</evidence>
<organism evidence="2 3">
    <name type="scientific">Candidatus Comchoanobacter bicostacola</name>
    <dbReference type="NCBI Taxonomy" id="2919598"/>
    <lineage>
        <taxon>Bacteria</taxon>
        <taxon>Pseudomonadati</taxon>
        <taxon>Pseudomonadota</taxon>
        <taxon>Gammaproteobacteria</taxon>
        <taxon>Candidatus Comchoanobacterales</taxon>
        <taxon>Candidatus Comchoanobacteraceae</taxon>
        <taxon>Candidatus Comchoanobacter</taxon>
    </lineage>
</organism>
<protein>
    <submittedName>
        <fullName evidence="2">Uncharacterized protein</fullName>
    </submittedName>
</protein>
<evidence type="ECO:0000256" key="1">
    <source>
        <dbReference type="SAM" id="MobiDB-lite"/>
    </source>
</evidence>
<gene>
    <name evidence="2" type="ORF">MMH89_04490</name>
</gene>
<keyword evidence="3" id="KW-1185">Reference proteome</keyword>
<feature type="compositionally biased region" description="Basic residues" evidence="1">
    <location>
        <begin position="98"/>
        <end position="107"/>
    </location>
</feature>
<name>A0ABY5DKY6_9GAMM</name>
<feature type="region of interest" description="Disordered" evidence="1">
    <location>
        <begin position="69"/>
        <end position="107"/>
    </location>
</feature>